<reference evidence="1 2" key="1">
    <citation type="submission" date="2014-04" db="EMBL/GenBank/DDBJ databases">
        <authorList>
            <consortium name="DOE Joint Genome Institute"/>
            <person name="Kuo A."/>
            <person name="Kohler A."/>
            <person name="Jargeat P."/>
            <person name="Nagy L.G."/>
            <person name="Floudas D."/>
            <person name="Copeland A."/>
            <person name="Barry K.W."/>
            <person name="Cichocki N."/>
            <person name="Veneault-Fourrey C."/>
            <person name="LaButti K."/>
            <person name="Lindquist E.A."/>
            <person name="Lipzen A."/>
            <person name="Lundell T."/>
            <person name="Morin E."/>
            <person name="Murat C."/>
            <person name="Sun H."/>
            <person name="Tunlid A."/>
            <person name="Henrissat B."/>
            <person name="Grigoriev I.V."/>
            <person name="Hibbett D.S."/>
            <person name="Martin F."/>
            <person name="Nordberg H.P."/>
            <person name="Cantor M.N."/>
            <person name="Hua S.X."/>
        </authorList>
    </citation>
    <scope>NUCLEOTIDE SEQUENCE [LARGE SCALE GENOMIC DNA]</scope>
    <source>
        <strain evidence="1 2">Ve08.2h10</strain>
    </source>
</reference>
<accession>A0A0D0DGD4</accession>
<feature type="non-terminal residue" evidence="1">
    <location>
        <position position="1"/>
    </location>
</feature>
<gene>
    <name evidence="1" type="ORF">PAXRUDRAFT_40339</name>
</gene>
<dbReference type="EMBL" id="KN827224">
    <property type="protein sequence ID" value="KIK76935.1"/>
    <property type="molecule type" value="Genomic_DNA"/>
</dbReference>
<name>A0A0D0DGD4_9AGAM</name>
<dbReference type="Proteomes" id="UP000054538">
    <property type="component" value="Unassembled WGS sequence"/>
</dbReference>
<organism evidence="1 2">
    <name type="scientific">Paxillus rubicundulus Ve08.2h10</name>
    <dbReference type="NCBI Taxonomy" id="930991"/>
    <lineage>
        <taxon>Eukaryota</taxon>
        <taxon>Fungi</taxon>
        <taxon>Dikarya</taxon>
        <taxon>Basidiomycota</taxon>
        <taxon>Agaricomycotina</taxon>
        <taxon>Agaricomycetes</taxon>
        <taxon>Agaricomycetidae</taxon>
        <taxon>Boletales</taxon>
        <taxon>Paxilineae</taxon>
        <taxon>Paxillaceae</taxon>
        <taxon>Paxillus</taxon>
    </lineage>
</organism>
<dbReference type="InParanoid" id="A0A0D0DGD4"/>
<dbReference type="AlphaFoldDB" id="A0A0D0DGD4"/>
<evidence type="ECO:0000313" key="1">
    <source>
        <dbReference type="EMBL" id="KIK76935.1"/>
    </source>
</evidence>
<sequence>TSVDIEQLFSCGHLLLSHVCSQLSAQTTHTLLCLGLWSPLNLIKSQDVEKVVSLPDVCREDEVMEDGW</sequence>
<dbReference type="HOGENOM" id="CLU_009123_11_0_1"/>
<protein>
    <recommendedName>
        <fullName evidence="3">HAT C-terminal dimerisation domain-containing protein</fullName>
    </recommendedName>
</protein>
<reference evidence="2" key="2">
    <citation type="submission" date="2015-01" db="EMBL/GenBank/DDBJ databases">
        <title>Evolutionary Origins and Diversification of the Mycorrhizal Mutualists.</title>
        <authorList>
            <consortium name="DOE Joint Genome Institute"/>
            <consortium name="Mycorrhizal Genomics Consortium"/>
            <person name="Kohler A."/>
            <person name="Kuo A."/>
            <person name="Nagy L.G."/>
            <person name="Floudas D."/>
            <person name="Copeland A."/>
            <person name="Barry K.W."/>
            <person name="Cichocki N."/>
            <person name="Veneault-Fourrey C."/>
            <person name="LaButti K."/>
            <person name="Lindquist E.A."/>
            <person name="Lipzen A."/>
            <person name="Lundell T."/>
            <person name="Morin E."/>
            <person name="Murat C."/>
            <person name="Riley R."/>
            <person name="Ohm R."/>
            <person name="Sun H."/>
            <person name="Tunlid A."/>
            <person name="Henrissat B."/>
            <person name="Grigoriev I.V."/>
            <person name="Hibbett D.S."/>
            <person name="Martin F."/>
        </authorList>
    </citation>
    <scope>NUCLEOTIDE SEQUENCE [LARGE SCALE GENOMIC DNA]</scope>
    <source>
        <strain evidence="2">Ve08.2h10</strain>
    </source>
</reference>
<evidence type="ECO:0000313" key="2">
    <source>
        <dbReference type="Proteomes" id="UP000054538"/>
    </source>
</evidence>
<keyword evidence="2" id="KW-1185">Reference proteome</keyword>
<dbReference type="OrthoDB" id="3258476at2759"/>
<evidence type="ECO:0008006" key="3">
    <source>
        <dbReference type="Google" id="ProtNLM"/>
    </source>
</evidence>
<proteinExistence type="predicted"/>
<feature type="non-terminal residue" evidence="1">
    <location>
        <position position="68"/>
    </location>
</feature>